<evidence type="ECO:0000313" key="8">
    <source>
        <dbReference type="RefSeq" id="XP_030373070.1"/>
    </source>
</evidence>
<dbReference type="SMART" id="SM01135">
    <property type="entry name" value="DIRP"/>
    <property type="match status" value="1"/>
</dbReference>
<dbReference type="GO" id="GO:0006357">
    <property type="term" value="P:regulation of transcription by RNA polymerase II"/>
    <property type="evidence" value="ECO:0007669"/>
    <property type="project" value="TreeGrafter"/>
</dbReference>
<dbReference type="GO" id="GO:0051726">
    <property type="term" value="P:regulation of cell cycle"/>
    <property type="evidence" value="ECO:0007669"/>
    <property type="project" value="TreeGrafter"/>
</dbReference>
<organism evidence="6 8">
    <name type="scientific">Drosophila lebanonensis</name>
    <name type="common">Fruit fly</name>
    <name type="synonym">Scaptodrosophila lebanonensis</name>
    <dbReference type="NCBI Taxonomy" id="7225"/>
    <lineage>
        <taxon>Eukaryota</taxon>
        <taxon>Metazoa</taxon>
        <taxon>Ecdysozoa</taxon>
        <taxon>Arthropoda</taxon>
        <taxon>Hexapoda</taxon>
        <taxon>Insecta</taxon>
        <taxon>Pterygota</taxon>
        <taxon>Neoptera</taxon>
        <taxon>Endopterygota</taxon>
        <taxon>Diptera</taxon>
        <taxon>Brachycera</taxon>
        <taxon>Muscomorpha</taxon>
        <taxon>Ephydroidea</taxon>
        <taxon>Drosophilidae</taxon>
        <taxon>Scaptodrosophila</taxon>
    </lineage>
</organism>
<dbReference type="InterPro" id="IPR010561">
    <property type="entry name" value="LIN-9/ALY1"/>
</dbReference>
<keyword evidence="6" id="KW-1185">Reference proteome</keyword>
<evidence type="ECO:0000313" key="6">
    <source>
        <dbReference type="Proteomes" id="UP000504634"/>
    </source>
</evidence>
<dbReference type="Proteomes" id="UP000504634">
    <property type="component" value="Unplaced"/>
</dbReference>
<evidence type="ECO:0000256" key="4">
    <source>
        <dbReference type="SAM" id="MobiDB-lite"/>
    </source>
</evidence>
<comment type="subcellular location">
    <subcellularLocation>
        <location evidence="1">Nucleus</location>
    </subcellularLocation>
</comment>
<dbReference type="GO" id="GO:0005654">
    <property type="term" value="C:nucleoplasm"/>
    <property type="evidence" value="ECO:0007669"/>
    <property type="project" value="TreeGrafter"/>
</dbReference>
<evidence type="ECO:0000256" key="1">
    <source>
        <dbReference type="ARBA" id="ARBA00004123"/>
    </source>
</evidence>
<name>A0A6J2TCF6_DROLE</name>
<feature type="compositionally biased region" description="Basic and acidic residues" evidence="4">
    <location>
        <begin position="89"/>
        <end position="98"/>
    </location>
</feature>
<evidence type="ECO:0000256" key="3">
    <source>
        <dbReference type="ARBA" id="ARBA00023242"/>
    </source>
</evidence>
<accession>A0A6J2TCF6</accession>
<dbReference type="Pfam" id="PF06584">
    <property type="entry name" value="DIRP"/>
    <property type="match status" value="1"/>
</dbReference>
<evidence type="ECO:0000313" key="7">
    <source>
        <dbReference type="RefSeq" id="XP_030373069.1"/>
    </source>
</evidence>
<evidence type="ECO:0000256" key="2">
    <source>
        <dbReference type="ARBA" id="ARBA00006732"/>
    </source>
</evidence>
<comment type="similarity">
    <text evidence="2">Belongs to the lin-9 family.</text>
</comment>
<dbReference type="GeneID" id="115623031"/>
<reference evidence="7 8" key="1">
    <citation type="submission" date="2025-04" db="UniProtKB">
        <authorList>
            <consortium name="RefSeq"/>
        </authorList>
    </citation>
    <scope>IDENTIFICATION</scope>
    <source>
        <strain evidence="7 8">11010-0011.00</strain>
        <tissue evidence="7 8">Whole body</tissue>
    </source>
</reference>
<feature type="region of interest" description="Disordered" evidence="4">
    <location>
        <begin position="79"/>
        <end position="121"/>
    </location>
</feature>
<dbReference type="RefSeq" id="XP_030373070.1">
    <property type="nucleotide sequence ID" value="XM_030517210.1"/>
</dbReference>
<dbReference type="PANTHER" id="PTHR21689">
    <property type="entry name" value="LIN-9"/>
    <property type="match status" value="1"/>
</dbReference>
<proteinExistence type="inferred from homology"/>
<feature type="compositionally biased region" description="Pro residues" evidence="4">
    <location>
        <begin position="592"/>
        <end position="606"/>
    </location>
</feature>
<dbReference type="GO" id="GO:0003677">
    <property type="term" value="F:DNA binding"/>
    <property type="evidence" value="ECO:0007669"/>
    <property type="project" value="TreeGrafter"/>
</dbReference>
<dbReference type="InterPro" id="IPR033471">
    <property type="entry name" value="DIRP"/>
</dbReference>
<dbReference type="InterPro" id="IPR045831">
    <property type="entry name" value="LIN9_C"/>
</dbReference>
<dbReference type="GO" id="GO:0017053">
    <property type="term" value="C:transcription repressor complex"/>
    <property type="evidence" value="ECO:0007669"/>
    <property type="project" value="InterPro"/>
</dbReference>
<gene>
    <name evidence="7 8" type="primary">LOC115623031</name>
</gene>
<feature type="region of interest" description="Disordered" evidence="4">
    <location>
        <begin position="588"/>
        <end position="616"/>
    </location>
</feature>
<sequence>MLNGLSIKLTNATEITKQTTEYDSADTVPPHLIQLGLGTLKKMSDLNEAQRLFKPQSSKDDKGKDEELFVKRPAFNRRQRMKKTISSEQEVKDLKELDQQEEESLSRKSAGKPATDVKKTGRAVVKMSRRQMMSYSMPGARQLYNFLKQFASHRWVAFEFLDSYIDGPIFAAQYDTERFMRECCPQVETRMLPRRAWQLVRRHMGKARRFSVAFIAQERLELARTRRILRFLQQRNFEEFQDTALLEHLPKMIPLPLAKDARVTSYVAMATVGICDGRVMSYDQNDSSYLVKLHICGNPTVVNMPDYRLQAVDECKVLMLSNIVQVVNGQPDESGILEREQGSEDQNSQSTEGDYSRELLGAVVQLRNLVDVKQKTVLAIAKMNESYEANWKPTRREPKKTPQNDKLQRVFATNMLTLHRINGEILEPLNVVQNFFNEYEKKPADSKHLVGNALYKKCRSLADHDLKSLKNDLRVKSPNTLLLLLNLQILLYFCAELGFENNDEVETMINDFIADMLKHMPAKLASLFKEIVQPVLQPFRQRIMCKTNRAQSKQQQVPQQLNLPTLNNGCQLQQQLPQQYTGAMAVEGCLLQPPPPPQPTPPPPPQQHLEQPQQQFDVPMITEQEEVVLYSPNFVV</sequence>
<dbReference type="Pfam" id="PF19438">
    <property type="entry name" value="LIN9_C"/>
    <property type="match status" value="1"/>
</dbReference>
<dbReference type="RefSeq" id="XP_030373069.1">
    <property type="nucleotide sequence ID" value="XM_030517209.1"/>
</dbReference>
<evidence type="ECO:0000259" key="5">
    <source>
        <dbReference type="SMART" id="SM01135"/>
    </source>
</evidence>
<dbReference type="OrthoDB" id="2339771at2759"/>
<dbReference type="AlphaFoldDB" id="A0A6J2TCF6"/>
<protein>
    <submittedName>
        <fullName evidence="7 8">Protein lin-9 homolog</fullName>
    </submittedName>
</protein>
<keyword evidence="3" id="KW-0539">Nucleus</keyword>
<feature type="domain" description="DIRP" evidence="5">
    <location>
        <begin position="161"/>
        <end position="269"/>
    </location>
</feature>
<dbReference type="GO" id="GO:0006351">
    <property type="term" value="P:DNA-templated transcription"/>
    <property type="evidence" value="ECO:0007669"/>
    <property type="project" value="InterPro"/>
</dbReference>
<dbReference type="PANTHER" id="PTHR21689:SF2">
    <property type="entry name" value="PROTEIN LIN-9 HOMOLOG"/>
    <property type="match status" value="1"/>
</dbReference>